<dbReference type="InterPro" id="IPR052021">
    <property type="entry name" value="Type-I_RS_S_subunit"/>
</dbReference>
<keyword evidence="2" id="KW-0680">Restriction system</keyword>
<evidence type="ECO:0000313" key="5">
    <source>
        <dbReference type="EMBL" id="STQ33021.1"/>
    </source>
</evidence>
<dbReference type="GO" id="GO:0009035">
    <property type="term" value="F:type I site-specific deoxyribonuclease activity"/>
    <property type="evidence" value="ECO:0007669"/>
    <property type="project" value="UniProtKB-EC"/>
</dbReference>
<evidence type="ECO:0000256" key="3">
    <source>
        <dbReference type="ARBA" id="ARBA00023125"/>
    </source>
</evidence>
<dbReference type="InterPro" id="IPR044946">
    <property type="entry name" value="Restrct_endonuc_typeI_TRD_sf"/>
</dbReference>
<evidence type="ECO:0000256" key="1">
    <source>
        <dbReference type="ARBA" id="ARBA00010923"/>
    </source>
</evidence>
<evidence type="ECO:0000259" key="4">
    <source>
        <dbReference type="Pfam" id="PF01420"/>
    </source>
</evidence>
<dbReference type="CDD" id="cd17288">
    <property type="entry name" value="RMtype1_S_LlaAI06ORF1089P_TRD1-CR1_like"/>
    <property type="match status" value="1"/>
</dbReference>
<protein>
    <submittedName>
        <fullName evidence="5">Restriction endonuclease S subunits</fullName>
        <ecNumber evidence="5">3.1.21.3</ecNumber>
    </submittedName>
</protein>
<dbReference type="AlphaFoldDB" id="A0A377KP41"/>
<dbReference type="Gene3D" id="1.10.287.1120">
    <property type="entry name" value="Bipartite methylase S protein"/>
    <property type="match status" value="1"/>
</dbReference>
<accession>A0A377KP41</accession>
<evidence type="ECO:0000256" key="2">
    <source>
        <dbReference type="ARBA" id="ARBA00022747"/>
    </source>
</evidence>
<comment type="similarity">
    <text evidence="1">Belongs to the type-I restriction system S methylase family.</text>
</comment>
<dbReference type="SUPFAM" id="SSF116734">
    <property type="entry name" value="DNA methylase specificity domain"/>
    <property type="match status" value="1"/>
</dbReference>
<keyword evidence="5" id="KW-0378">Hydrolase</keyword>
<name>A0A377KP41_9ENTE</name>
<dbReference type="EMBL" id="UGIF01000004">
    <property type="protein sequence ID" value="STQ33021.1"/>
    <property type="molecule type" value="Genomic_DNA"/>
</dbReference>
<feature type="domain" description="Type I restriction modification DNA specificity" evidence="4">
    <location>
        <begin position="22"/>
        <end position="155"/>
    </location>
</feature>
<dbReference type="GO" id="GO:0003677">
    <property type="term" value="F:DNA binding"/>
    <property type="evidence" value="ECO:0007669"/>
    <property type="project" value="UniProtKB-KW"/>
</dbReference>
<evidence type="ECO:0000313" key="6">
    <source>
        <dbReference type="Proteomes" id="UP000254070"/>
    </source>
</evidence>
<dbReference type="PANTHER" id="PTHR30408:SF12">
    <property type="entry name" value="TYPE I RESTRICTION ENZYME MJAVIII SPECIFICITY SUBUNIT"/>
    <property type="match status" value="1"/>
</dbReference>
<keyword evidence="3" id="KW-0238">DNA-binding</keyword>
<dbReference type="EC" id="3.1.21.3" evidence="5"/>
<sequence length="167" mass="18797">MIGKSVSLLILLMLSLEKSGKDYKHLNSGSIPVYGTSGYMLSVDRALSDIDAIGIGRKGTIDKPYLLKAPFWTVDTLFYAIPKQNIDLQFSLSIFKKINWKKFDESTGVPSLSKTVINSVSVSVPSYEEQQKIGSFFKQLDDTIALHQRKLDLLKKQKKGFLQKMFV</sequence>
<dbReference type="PANTHER" id="PTHR30408">
    <property type="entry name" value="TYPE-1 RESTRICTION ENZYME ECOKI SPECIFICITY PROTEIN"/>
    <property type="match status" value="1"/>
</dbReference>
<dbReference type="GO" id="GO:0009307">
    <property type="term" value="P:DNA restriction-modification system"/>
    <property type="evidence" value="ECO:0007669"/>
    <property type="project" value="UniProtKB-KW"/>
</dbReference>
<organism evidence="5 6">
    <name type="scientific">Enterococcus durans</name>
    <dbReference type="NCBI Taxonomy" id="53345"/>
    <lineage>
        <taxon>Bacteria</taxon>
        <taxon>Bacillati</taxon>
        <taxon>Bacillota</taxon>
        <taxon>Bacilli</taxon>
        <taxon>Lactobacillales</taxon>
        <taxon>Enterococcaceae</taxon>
        <taxon>Enterococcus</taxon>
    </lineage>
</organism>
<reference evidence="5 6" key="1">
    <citation type="submission" date="2018-06" db="EMBL/GenBank/DDBJ databases">
        <authorList>
            <consortium name="Pathogen Informatics"/>
            <person name="Doyle S."/>
        </authorList>
    </citation>
    <scope>NUCLEOTIDE SEQUENCE [LARGE SCALE GENOMIC DNA]</scope>
    <source>
        <strain evidence="5 6">NCTC8129</strain>
    </source>
</reference>
<keyword evidence="5" id="KW-0255">Endonuclease</keyword>
<dbReference type="Pfam" id="PF01420">
    <property type="entry name" value="Methylase_S"/>
    <property type="match status" value="1"/>
</dbReference>
<keyword evidence="5" id="KW-0540">Nuclease</keyword>
<gene>
    <name evidence="5" type="ORF">NCTC8129_03231</name>
</gene>
<dbReference type="InterPro" id="IPR000055">
    <property type="entry name" value="Restrct_endonuc_typeI_TRD"/>
</dbReference>
<proteinExistence type="inferred from homology"/>
<dbReference type="Gene3D" id="3.90.220.20">
    <property type="entry name" value="DNA methylase specificity domains"/>
    <property type="match status" value="1"/>
</dbReference>
<dbReference type="Proteomes" id="UP000254070">
    <property type="component" value="Unassembled WGS sequence"/>
</dbReference>